<dbReference type="Pfam" id="PF04296">
    <property type="entry name" value="YlxR"/>
    <property type="match status" value="1"/>
</dbReference>
<keyword evidence="3" id="KW-1185">Reference proteome</keyword>
<dbReference type="InterPro" id="IPR035931">
    <property type="entry name" value="YlxR-like_sf"/>
</dbReference>
<dbReference type="Proteomes" id="UP001595773">
    <property type="component" value="Unassembled WGS sequence"/>
</dbReference>
<dbReference type="RefSeq" id="WP_230066129.1">
    <property type="nucleotide sequence ID" value="NZ_BAABLL010000010.1"/>
</dbReference>
<dbReference type="InterPro" id="IPR007393">
    <property type="entry name" value="YlxR_dom"/>
</dbReference>
<evidence type="ECO:0000313" key="2">
    <source>
        <dbReference type="EMBL" id="MFC4266624.1"/>
    </source>
</evidence>
<dbReference type="PANTHER" id="PTHR34215:SF1">
    <property type="entry name" value="YLXR DOMAIN-CONTAINING PROTEIN"/>
    <property type="match status" value="1"/>
</dbReference>
<reference evidence="3" key="1">
    <citation type="journal article" date="2019" name="Int. J. Syst. Evol. Microbiol.">
        <title>The Global Catalogue of Microorganisms (GCM) 10K type strain sequencing project: providing services to taxonomists for standard genome sequencing and annotation.</title>
        <authorList>
            <consortium name="The Broad Institute Genomics Platform"/>
            <consortium name="The Broad Institute Genome Sequencing Center for Infectious Disease"/>
            <person name="Wu L."/>
            <person name="Ma J."/>
        </authorList>
    </citation>
    <scope>NUCLEOTIDE SEQUENCE [LARGE SCALE GENOMIC DNA]</scope>
    <source>
        <strain evidence="3">CGMCC 1.10698</strain>
    </source>
</reference>
<protein>
    <submittedName>
        <fullName evidence="2">YlxR family protein</fullName>
    </submittedName>
</protein>
<sequence>MPKIFGVRGEEKPIAPGALRTCIGCKQTDARQKLLRLVRSSNEFGELNALIDVRRRRPGRGAWLHPSENCIKLALKRRAIGRALPGITNGSDIEKELVGSYRQVFESIRTDIVPL</sequence>
<evidence type="ECO:0000313" key="3">
    <source>
        <dbReference type="Proteomes" id="UP001595773"/>
    </source>
</evidence>
<proteinExistence type="predicted"/>
<dbReference type="SUPFAM" id="SSF64376">
    <property type="entry name" value="YlxR-like"/>
    <property type="match status" value="1"/>
</dbReference>
<evidence type="ECO:0000259" key="1">
    <source>
        <dbReference type="Pfam" id="PF04296"/>
    </source>
</evidence>
<dbReference type="Gene3D" id="3.30.1230.10">
    <property type="entry name" value="YlxR-like"/>
    <property type="match status" value="1"/>
</dbReference>
<gene>
    <name evidence="2" type="ORF">ACFOW9_13515</name>
</gene>
<organism evidence="2 3">
    <name type="scientific">Arthrobacter cryoconiti</name>
    <dbReference type="NCBI Taxonomy" id="748907"/>
    <lineage>
        <taxon>Bacteria</taxon>
        <taxon>Bacillati</taxon>
        <taxon>Actinomycetota</taxon>
        <taxon>Actinomycetes</taxon>
        <taxon>Micrococcales</taxon>
        <taxon>Micrococcaceae</taxon>
        <taxon>Arthrobacter</taxon>
    </lineage>
</organism>
<accession>A0ABV8R5K9</accession>
<dbReference type="PANTHER" id="PTHR34215">
    <property type="entry name" value="BLL0784 PROTEIN"/>
    <property type="match status" value="1"/>
</dbReference>
<dbReference type="InterPro" id="IPR037465">
    <property type="entry name" value="YlxR"/>
</dbReference>
<comment type="caution">
    <text evidence="2">The sequence shown here is derived from an EMBL/GenBank/DDBJ whole genome shotgun (WGS) entry which is preliminary data.</text>
</comment>
<name>A0ABV8R5K9_9MICC</name>
<dbReference type="EMBL" id="JBHSCQ010000022">
    <property type="protein sequence ID" value="MFC4266624.1"/>
    <property type="molecule type" value="Genomic_DNA"/>
</dbReference>
<feature type="domain" description="YlxR" evidence="1">
    <location>
        <begin position="20"/>
        <end position="93"/>
    </location>
</feature>